<evidence type="ECO:0000313" key="2">
    <source>
        <dbReference type="EMBL" id="KGQ03977.1"/>
    </source>
</evidence>
<sequence length="707" mass="80958">MSTSRGGIPPCLPRTAVPPSPFRLRSLLLANKRPWESSRESWAALRTNLHMSAPLAFLIDDDDFDLAADDVWTADDFDASGESSPRCEGSPPRDLPVAGDVTWGEGHAALRPHTQIHRRCGACQMPFRQYDRMLAITRRGGRLQIYDAQTATARPFAKQWYKVKATFCKLPGCSTCQMSHESATVHVDCFKLFVKECTAPDKIHRLWLASIVMDPWLQCRDTALPYNFQERMSSEDAARAWGMPLAARLPAEICLAILGKTRDTLFTKYIAVMSRARELSEAASPSQPPVSMSLNDIRYWSRGMAWPMQMEEQTEDELIRITIDSSGIQRIERLDKIGDPMHSTHLRKLFVVEESYKLELVKASLFGGHCRLTVPDHVNLILWDNPMPLKLYASLRLPQDHEFRRFSSIDTANCFGLTFFFHVGHIVAVHPHLKTSWDRDARRTFETLPLMHQKAVLWIYVPFPAGEELRGYCLRNRKTKEDDQDIGPCLALYMRQQGIIEIGYRYPLAEEYTICRTKNRPFLIHNIRTGYLRPHPQMIEQEQLSGVAVGATYPGHFQRKKAEPSTQGRMDRLLRPLRYEVYSTARLEMVRLAVVYNDPLTHCCRGIMFYYDCGKRRAVGECRIGVDAARSCANPTHFMYAEKEYILPDSRTRYEGTVLEMVDDVNRAYARNPVINSISAAWRPAAMSGRLEFRFAFGSTNIRVYRE</sequence>
<evidence type="ECO:0000256" key="1">
    <source>
        <dbReference type="SAM" id="MobiDB-lite"/>
    </source>
</evidence>
<gene>
    <name evidence="2" type="ORF">BBAD15_g10752</name>
</gene>
<dbReference type="EMBL" id="ANFO01001132">
    <property type="protein sequence ID" value="KGQ03977.1"/>
    <property type="molecule type" value="Genomic_DNA"/>
</dbReference>
<dbReference type="Proteomes" id="UP000030106">
    <property type="component" value="Unassembled WGS sequence"/>
</dbReference>
<organism evidence="2 3">
    <name type="scientific">Beauveria bassiana D1-5</name>
    <dbReference type="NCBI Taxonomy" id="1245745"/>
    <lineage>
        <taxon>Eukaryota</taxon>
        <taxon>Fungi</taxon>
        <taxon>Dikarya</taxon>
        <taxon>Ascomycota</taxon>
        <taxon>Pezizomycotina</taxon>
        <taxon>Sordariomycetes</taxon>
        <taxon>Hypocreomycetidae</taxon>
        <taxon>Hypocreales</taxon>
        <taxon>Cordycipitaceae</taxon>
        <taxon>Beauveria</taxon>
    </lineage>
</organism>
<dbReference type="STRING" id="1245745.A0A0A2VC93"/>
<proteinExistence type="predicted"/>
<name>A0A0A2VC93_BEABA</name>
<protein>
    <submittedName>
        <fullName evidence="2">Uncharacterized protein</fullName>
    </submittedName>
</protein>
<evidence type="ECO:0000313" key="3">
    <source>
        <dbReference type="Proteomes" id="UP000030106"/>
    </source>
</evidence>
<feature type="region of interest" description="Disordered" evidence="1">
    <location>
        <begin position="77"/>
        <end position="98"/>
    </location>
</feature>
<dbReference type="OrthoDB" id="4763081at2759"/>
<comment type="caution">
    <text evidence="2">The sequence shown here is derived from an EMBL/GenBank/DDBJ whole genome shotgun (WGS) entry which is preliminary data.</text>
</comment>
<dbReference type="eggNOG" id="ENOG502RVWB">
    <property type="taxonomic scope" value="Eukaryota"/>
</dbReference>
<dbReference type="AlphaFoldDB" id="A0A0A2VC93"/>
<reference evidence="2 3" key="1">
    <citation type="submission" date="2012-10" db="EMBL/GenBank/DDBJ databases">
        <title>Genome sequencing and analysis of entomopathogenic fungi Beauveria bassiana D1-5.</title>
        <authorList>
            <person name="Li Q."/>
            <person name="Wang L."/>
            <person name="Zhang Z."/>
            <person name="Wang Q."/>
            <person name="Ren J."/>
            <person name="Wang M."/>
            <person name="Xu W."/>
            <person name="Wang J."/>
            <person name="Lu Y."/>
            <person name="Du Q."/>
            <person name="Sun Z."/>
        </authorList>
    </citation>
    <scope>NUCLEOTIDE SEQUENCE [LARGE SCALE GENOMIC DNA]</scope>
    <source>
        <strain evidence="2 3">D1-5</strain>
    </source>
</reference>
<dbReference type="HOGENOM" id="CLU_024198_0_0_1"/>
<accession>A0A0A2VC93</accession>